<keyword evidence="8" id="KW-1185">Reference proteome</keyword>
<feature type="active site" description="Phosphoserine intermediate" evidence="3">
    <location>
        <position position="132"/>
    </location>
</feature>
<comment type="cofactor">
    <cofactor evidence="4">
        <name>Mg(2+)</name>
        <dbReference type="ChEBI" id="CHEBI:18420"/>
    </cofactor>
    <text evidence="4">Binds 1 Mg(2+) ion.</text>
</comment>
<feature type="binding site" evidence="4">
    <location>
        <position position="194"/>
    </location>
    <ligand>
        <name>Mg(2+)</name>
        <dbReference type="ChEBI" id="CHEBI:18420"/>
    </ligand>
</feature>
<evidence type="ECO:0000256" key="2">
    <source>
        <dbReference type="ARBA" id="ARBA00022553"/>
    </source>
</evidence>
<reference evidence="7" key="1">
    <citation type="submission" date="2019-03" db="EMBL/GenBank/DDBJ databases">
        <title>Improved annotation for the trematode Fasciola hepatica.</title>
        <authorList>
            <person name="Choi Y.-J."/>
            <person name="Martin J."/>
            <person name="Mitreva M."/>
        </authorList>
    </citation>
    <scope>NUCLEOTIDE SEQUENCE [LARGE SCALE GENOMIC DNA]</scope>
</reference>
<feature type="transmembrane region" description="Helical" evidence="6">
    <location>
        <begin position="6"/>
        <end position="25"/>
    </location>
</feature>
<dbReference type="Gene3D" id="3.40.720.10">
    <property type="entry name" value="Alkaline Phosphatase, subunit A"/>
    <property type="match status" value="1"/>
</dbReference>
<feature type="binding site" evidence="4">
    <location>
        <position position="82"/>
    </location>
    <ligand>
        <name>Zn(2+)</name>
        <dbReference type="ChEBI" id="CHEBI:29105"/>
        <label>2</label>
    </ligand>
</feature>
<feature type="binding site" evidence="4">
    <location>
        <position position="347"/>
    </location>
    <ligand>
        <name>Mg(2+)</name>
        <dbReference type="ChEBI" id="CHEBI:18420"/>
    </ligand>
</feature>
<evidence type="ECO:0000313" key="8">
    <source>
        <dbReference type="Proteomes" id="UP000230066"/>
    </source>
</evidence>
<evidence type="ECO:0000256" key="4">
    <source>
        <dbReference type="PIRSR" id="PIRSR601952-2"/>
    </source>
</evidence>
<evidence type="ECO:0000256" key="3">
    <source>
        <dbReference type="PIRSR" id="PIRSR601952-1"/>
    </source>
</evidence>
<evidence type="ECO:0000313" key="7">
    <source>
        <dbReference type="EMBL" id="THD21487.1"/>
    </source>
</evidence>
<feature type="binding site" evidence="4">
    <location>
        <position position="352"/>
    </location>
    <ligand>
        <name>Zn(2+)</name>
        <dbReference type="ChEBI" id="CHEBI:29105"/>
        <label>2</label>
    </ligand>
</feature>
<dbReference type="EMBL" id="JXXN02003496">
    <property type="protein sequence ID" value="THD21487.1"/>
    <property type="molecule type" value="Genomic_DNA"/>
</dbReference>
<dbReference type="SMR" id="A0A4E0RKX7"/>
<dbReference type="GO" id="GO:0046872">
    <property type="term" value="F:metal ion binding"/>
    <property type="evidence" value="ECO:0007669"/>
    <property type="project" value="UniProtKB-KW"/>
</dbReference>
<dbReference type="PANTHER" id="PTHR11596:SF5">
    <property type="entry name" value="ALKALINE PHOSPHATASE"/>
    <property type="match status" value="1"/>
</dbReference>
<evidence type="ECO:0000256" key="1">
    <source>
        <dbReference type="ARBA" id="ARBA00012647"/>
    </source>
</evidence>
<dbReference type="Pfam" id="PF00245">
    <property type="entry name" value="Alk_phosphatase"/>
    <property type="match status" value="1"/>
</dbReference>
<keyword evidence="6" id="KW-1133">Transmembrane helix</keyword>
<keyword evidence="4" id="KW-0479">Metal-binding</keyword>
<evidence type="ECO:0000256" key="5">
    <source>
        <dbReference type="RuleBase" id="RU003946"/>
    </source>
</evidence>
<dbReference type="SMART" id="SM00098">
    <property type="entry name" value="alkPPc"/>
    <property type="match status" value="1"/>
</dbReference>
<dbReference type="AlphaFoldDB" id="A0A4E0RKX7"/>
<keyword evidence="4" id="KW-0862">Zinc</keyword>
<feature type="binding site" evidence="4">
    <location>
        <position position="196"/>
    </location>
    <ligand>
        <name>Mg(2+)</name>
        <dbReference type="ChEBI" id="CHEBI:18420"/>
    </ligand>
</feature>
<accession>A0A4E0RKX7</accession>
<sequence length="361" mass="40418">MTSPVAFLQWICFTFVAIVVVVKAIKRPVSNNNKENAMDVNNPNFWKYLADQEISRFTNSFPLNQLYEHTARPKNAILLIGDGMSLSTVTGARYLKAENKGKQVGEELLSWEEWPSVSLLRTMSANRMTTDSAASATALFCGAKGMQFTVGLTRGANCCRCDTINETQYAKSIFLLAQEAGLSTGIVTTTRVTHATPAATYAKSPSREWEARLSNHKEGSANEKIHCQDIAQQMVSEGLDFNVIFGGGAQMFYNASIKTGRRRDDKNLLKAWSDKQEKKNRRYKLLMNKTELDRLDVQETDYVLGLFAESNMDFEVNRSDQPSLTEMTEKAISILQRNPKGFLLLVEGGRIDHGHHLNQAK</sequence>
<dbReference type="GO" id="GO:0004035">
    <property type="term" value="F:alkaline phosphatase activity"/>
    <property type="evidence" value="ECO:0007669"/>
    <property type="project" value="UniProtKB-EC"/>
</dbReference>
<protein>
    <recommendedName>
        <fullName evidence="1">alkaline phosphatase</fullName>
        <ecNumber evidence="1">3.1.3.1</ecNumber>
    </recommendedName>
</protein>
<comment type="caution">
    <text evidence="7">The sequence shown here is derived from an EMBL/GenBank/DDBJ whole genome shotgun (WGS) entry which is preliminary data.</text>
</comment>
<dbReference type="PANTHER" id="PTHR11596">
    <property type="entry name" value="ALKALINE PHOSPHATASE"/>
    <property type="match status" value="1"/>
</dbReference>
<keyword evidence="4" id="KW-0460">Magnesium</keyword>
<comment type="cofactor">
    <cofactor evidence="4">
        <name>Zn(2+)</name>
        <dbReference type="ChEBI" id="CHEBI:29105"/>
    </cofactor>
    <text evidence="4">Binds 2 Zn(2+) ions.</text>
</comment>
<keyword evidence="2" id="KW-0597">Phosphoprotein</keyword>
<keyword evidence="6" id="KW-0472">Membrane</keyword>
<feature type="binding site" evidence="4">
    <location>
        <position position="82"/>
    </location>
    <ligand>
        <name>Mg(2+)</name>
        <dbReference type="ChEBI" id="CHEBI:18420"/>
    </ligand>
</feature>
<dbReference type="InterPro" id="IPR017850">
    <property type="entry name" value="Alkaline_phosphatase_core_sf"/>
</dbReference>
<proteinExistence type="inferred from homology"/>
<dbReference type="SUPFAM" id="SSF53649">
    <property type="entry name" value="Alkaline phosphatase-like"/>
    <property type="match status" value="1"/>
</dbReference>
<keyword evidence="6" id="KW-0812">Transmembrane</keyword>
<organism evidence="7 8">
    <name type="scientific">Fasciola hepatica</name>
    <name type="common">Liver fluke</name>
    <dbReference type="NCBI Taxonomy" id="6192"/>
    <lineage>
        <taxon>Eukaryota</taxon>
        <taxon>Metazoa</taxon>
        <taxon>Spiralia</taxon>
        <taxon>Lophotrochozoa</taxon>
        <taxon>Platyhelminthes</taxon>
        <taxon>Trematoda</taxon>
        <taxon>Digenea</taxon>
        <taxon>Plagiorchiida</taxon>
        <taxon>Echinostomata</taxon>
        <taxon>Echinostomatoidea</taxon>
        <taxon>Fasciolidae</taxon>
        <taxon>Fasciola</taxon>
    </lineage>
</organism>
<dbReference type="PRINTS" id="PR00113">
    <property type="entry name" value="ALKPHPHTASE"/>
</dbReference>
<name>A0A4E0RKX7_FASHE</name>
<gene>
    <name evidence="7" type="ORF">D915_007931</name>
</gene>
<feature type="binding site" evidence="4">
    <location>
        <position position="356"/>
    </location>
    <ligand>
        <name>Zn(2+)</name>
        <dbReference type="ChEBI" id="CHEBI:29105"/>
        <label>2</label>
    </ligand>
</feature>
<dbReference type="InterPro" id="IPR001952">
    <property type="entry name" value="Alkaline_phosphatase"/>
</dbReference>
<comment type="similarity">
    <text evidence="5">Belongs to the alkaline phosphatase family.</text>
</comment>
<dbReference type="CDD" id="cd16012">
    <property type="entry name" value="ALP"/>
    <property type="match status" value="1"/>
</dbReference>
<dbReference type="EC" id="3.1.3.1" evidence="1"/>
<dbReference type="Proteomes" id="UP000230066">
    <property type="component" value="Unassembled WGS sequence"/>
</dbReference>
<evidence type="ECO:0000256" key="6">
    <source>
        <dbReference type="SAM" id="Phobius"/>
    </source>
</evidence>